<evidence type="ECO:0000259" key="6">
    <source>
        <dbReference type="Pfam" id="PF02826"/>
    </source>
</evidence>
<evidence type="ECO:0000256" key="1">
    <source>
        <dbReference type="ARBA" id="ARBA00005854"/>
    </source>
</evidence>
<proteinExistence type="inferred from homology"/>
<dbReference type="AlphaFoldDB" id="A0A0G2H1T9"/>
<evidence type="ECO:0000256" key="3">
    <source>
        <dbReference type="ARBA" id="ARBA00023027"/>
    </source>
</evidence>
<dbReference type="SUPFAM" id="SSF52283">
    <property type="entry name" value="Formate/glycerate dehydrogenase catalytic domain-like"/>
    <property type="match status" value="1"/>
</dbReference>
<dbReference type="Proteomes" id="UP000053317">
    <property type="component" value="Unassembled WGS sequence"/>
</dbReference>
<gene>
    <name evidence="7" type="ORF">UCRPC4_g03086</name>
</gene>
<dbReference type="CDD" id="cd12169">
    <property type="entry name" value="PGDH_like_1"/>
    <property type="match status" value="1"/>
</dbReference>
<feature type="domain" description="D-isomer specific 2-hydroxyacid dehydrogenase NAD-binding" evidence="6">
    <location>
        <begin position="129"/>
        <end position="322"/>
    </location>
</feature>
<dbReference type="Gene3D" id="3.40.50.720">
    <property type="entry name" value="NAD(P)-binding Rossmann-like Domain"/>
    <property type="match status" value="2"/>
</dbReference>
<feature type="domain" description="D-isomer specific 2-hydroxyacid dehydrogenase catalytic" evidence="5">
    <location>
        <begin position="44"/>
        <end position="110"/>
    </location>
</feature>
<comment type="caution">
    <text evidence="7">The sequence shown here is derived from an EMBL/GenBank/DDBJ whole genome shotgun (WGS) entry which is preliminary data.</text>
</comment>
<dbReference type="SUPFAM" id="SSF51735">
    <property type="entry name" value="NAD(P)-binding Rossmann-fold domains"/>
    <property type="match status" value="1"/>
</dbReference>
<sequence>MSPSNSKPSVALLDDYLDIAGPHFEQLKPHLSRLGFFPETISATTNPDALIERLKPYNAILSMRERTAFPRSILSELPNLKFLQTTGTRNASIDIQACEDLGIILAGTTGTIKPRIKAEGYDNVTEHCFALILALAKGIPREDNITKEVPTSWQTRSNISLAGKTLGLLGLGKLGANTARTAVLGFGMKILAWSENLTQEKADQQAQSKGLPKGTFLVAPTKADLFRHSDILSIHIVLSPRTRHIVSSPDLSLMKPTSLLINTSRGPLINETDLLTHLSAGRIRGAALDVFDTEPLPADSPWRTTKWGTESRSELIISPHMGYVEEQILDVWYDEQAANLERWLTGEDVLEKITSKNTGYGK</sequence>
<dbReference type="OrthoDB" id="298012at2759"/>
<dbReference type="InterPro" id="IPR029753">
    <property type="entry name" value="D-isomer_DH_CS"/>
</dbReference>
<accession>A0A0G2H1T9</accession>
<evidence type="ECO:0000256" key="2">
    <source>
        <dbReference type="ARBA" id="ARBA00023002"/>
    </source>
</evidence>
<dbReference type="GO" id="GO:0016616">
    <property type="term" value="F:oxidoreductase activity, acting on the CH-OH group of donors, NAD or NADP as acceptor"/>
    <property type="evidence" value="ECO:0007669"/>
    <property type="project" value="InterPro"/>
</dbReference>
<comment type="similarity">
    <text evidence="1 4">Belongs to the D-isomer specific 2-hydroxyacid dehydrogenase family.</text>
</comment>
<dbReference type="InterPro" id="IPR050857">
    <property type="entry name" value="D-2-hydroxyacid_DH"/>
</dbReference>
<reference evidence="7 8" key="1">
    <citation type="submission" date="2015-05" db="EMBL/GenBank/DDBJ databases">
        <title>Distinctive expansion of gene families associated with plant cell wall degradation and secondary metabolism in the genomes of grapevine trunk pathogens.</title>
        <authorList>
            <person name="Lawrence D.P."/>
            <person name="Travadon R."/>
            <person name="Rolshausen P.E."/>
            <person name="Baumgartner K."/>
        </authorList>
    </citation>
    <scope>NUCLEOTIDE SEQUENCE [LARGE SCALE GENOMIC DNA]</scope>
    <source>
        <strain evidence="7">UCRPC4</strain>
    </source>
</reference>
<dbReference type="PANTHER" id="PTHR42789">
    <property type="entry name" value="D-ISOMER SPECIFIC 2-HYDROXYACID DEHYDROGENASE FAMILY PROTEIN (AFU_ORTHOLOGUE AFUA_6G10090)"/>
    <property type="match status" value="1"/>
</dbReference>
<dbReference type="Pfam" id="PF02826">
    <property type="entry name" value="2-Hacid_dh_C"/>
    <property type="match status" value="1"/>
</dbReference>
<evidence type="ECO:0000313" key="8">
    <source>
        <dbReference type="Proteomes" id="UP000053317"/>
    </source>
</evidence>
<dbReference type="GO" id="GO:0051287">
    <property type="term" value="F:NAD binding"/>
    <property type="evidence" value="ECO:0007669"/>
    <property type="project" value="InterPro"/>
</dbReference>
<evidence type="ECO:0000256" key="4">
    <source>
        <dbReference type="RuleBase" id="RU003719"/>
    </source>
</evidence>
<organism evidence="7 8">
    <name type="scientific">Phaeomoniella chlamydospora</name>
    <name type="common">Phaeoacremonium chlamydosporum</name>
    <dbReference type="NCBI Taxonomy" id="158046"/>
    <lineage>
        <taxon>Eukaryota</taxon>
        <taxon>Fungi</taxon>
        <taxon>Dikarya</taxon>
        <taxon>Ascomycota</taxon>
        <taxon>Pezizomycotina</taxon>
        <taxon>Eurotiomycetes</taxon>
        <taxon>Chaetothyriomycetidae</taxon>
        <taxon>Phaeomoniellales</taxon>
        <taxon>Phaeomoniellaceae</taxon>
        <taxon>Phaeomoniella</taxon>
    </lineage>
</organism>
<protein>
    <submittedName>
        <fullName evidence="7">Putative d-isomer specific 2-hydroxyacid dehydrogenase family protein</fullName>
    </submittedName>
</protein>
<keyword evidence="3" id="KW-0520">NAD</keyword>
<evidence type="ECO:0000313" key="7">
    <source>
        <dbReference type="EMBL" id="KKY22760.1"/>
    </source>
</evidence>
<dbReference type="PROSITE" id="PS00671">
    <property type="entry name" value="D_2_HYDROXYACID_DH_3"/>
    <property type="match status" value="1"/>
</dbReference>
<evidence type="ECO:0000259" key="5">
    <source>
        <dbReference type="Pfam" id="PF00389"/>
    </source>
</evidence>
<reference evidence="7 8" key="2">
    <citation type="submission" date="2015-05" db="EMBL/GenBank/DDBJ databases">
        <authorList>
            <person name="Morales-Cruz A."/>
            <person name="Amrine K.C."/>
            <person name="Cantu D."/>
        </authorList>
    </citation>
    <scope>NUCLEOTIDE SEQUENCE [LARGE SCALE GENOMIC DNA]</scope>
    <source>
        <strain evidence="7">UCRPC4</strain>
    </source>
</reference>
<dbReference type="PANTHER" id="PTHR42789:SF1">
    <property type="entry name" value="D-ISOMER SPECIFIC 2-HYDROXYACID DEHYDROGENASE FAMILY PROTEIN (AFU_ORTHOLOGUE AFUA_6G10090)"/>
    <property type="match status" value="1"/>
</dbReference>
<name>A0A0G2H1T9_PHACM</name>
<dbReference type="InterPro" id="IPR006139">
    <property type="entry name" value="D-isomer_2_OHA_DH_cat_dom"/>
</dbReference>
<dbReference type="InterPro" id="IPR006140">
    <property type="entry name" value="D-isomer_DH_NAD-bd"/>
</dbReference>
<dbReference type="InterPro" id="IPR036291">
    <property type="entry name" value="NAD(P)-bd_dom_sf"/>
</dbReference>
<keyword evidence="2 4" id="KW-0560">Oxidoreductase</keyword>
<dbReference type="Pfam" id="PF00389">
    <property type="entry name" value="2-Hacid_dh"/>
    <property type="match status" value="1"/>
</dbReference>
<dbReference type="EMBL" id="LCWF01000073">
    <property type="protein sequence ID" value="KKY22760.1"/>
    <property type="molecule type" value="Genomic_DNA"/>
</dbReference>
<keyword evidence="8" id="KW-1185">Reference proteome</keyword>